<gene>
    <name evidence="1" type="ORF">A2731_04260</name>
</gene>
<dbReference type="STRING" id="1797533.A2731_04260"/>
<reference evidence="1 2" key="1">
    <citation type="journal article" date="2016" name="Nat. Commun.">
        <title>Thousands of microbial genomes shed light on interconnected biogeochemical processes in an aquifer system.</title>
        <authorList>
            <person name="Anantharaman K."/>
            <person name="Brown C.T."/>
            <person name="Hug L.A."/>
            <person name="Sharon I."/>
            <person name="Castelle C.J."/>
            <person name="Probst A.J."/>
            <person name="Thomas B.C."/>
            <person name="Singh A."/>
            <person name="Wilkins M.J."/>
            <person name="Karaoz U."/>
            <person name="Brodie E.L."/>
            <person name="Williams K.H."/>
            <person name="Hubbard S.S."/>
            <person name="Banfield J.F."/>
        </authorList>
    </citation>
    <scope>NUCLEOTIDE SEQUENCE [LARGE SCALE GENOMIC DNA]</scope>
</reference>
<dbReference type="Proteomes" id="UP000176241">
    <property type="component" value="Unassembled WGS sequence"/>
</dbReference>
<comment type="caution">
    <text evidence="1">The sequence shown here is derived from an EMBL/GenBank/DDBJ whole genome shotgun (WGS) entry which is preliminary data.</text>
</comment>
<proteinExistence type="predicted"/>
<protein>
    <submittedName>
        <fullName evidence="1">Uncharacterized protein</fullName>
    </submittedName>
</protein>
<dbReference type="AlphaFoldDB" id="A0A1G1Y0W5"/>
<sequence length="59" mass="6539">MRKMRKGDIVRVPGGRLGKLETVVDDGDPAHKKVRVILAEAGENLLRLKEGKPDHEHAT</sequence>
<evidence type="ECO:0000313" key="2">
    <source>
        <dbReference type="Proteomes" id="UP000176241"/>
    </source>
</evidence>
<accession>A0A1G1Y0W5</accession>
<evidence type="ECO:0000313" key="1">
    <source>
        <dbReference type="EMBL" id="OGY45938.1"/>
    </source>
</evidence>
<dbReference type="EMBL" id="MHIC01000007">
    <property type="protein sequence ID" value="OGY45938.1"/>
    <property type="molecule type" value="Genomic_DNA"/>
</dbReference>
<name>A0A1G1Y0W5_9BACT</name>
<organism evidence="1 2">
    <name type="scientific">Candidatus Buchananbacteria bacterium RIFCSPHIGHO2_01_FULL_39_8</name>
    <dbReference type="NCBI Taxonomy" id="1797533"/>
    <lineage>
        <taxon>Bacteria</taxon>
        <taxon>Candidatus Buchananiibacteriota</taxon>
    </lineage>
</organism>